<accession>A0A5C3MV67</accession>
<sequence length="222" mass="24666">MRVPPILFGASVTFTHPRPPSVPPVSRCSCHLSPADGWHLTRLHRLRCHLPCADRFLSHVAAAALRRIQLCRVCFSPKLRDVSTFVSIYVAYAERLALGRRDPMQLAAPYDIAIMTQYLYFWSNRVVSLHVFAAWWPRGIVGQGVPSRKGYLLICTSGTYMWTFLGIASSAQAVDVSLCHNLSQSRRVTICGFIGSSWDHGIPFSGCVSWLTSSLNHGAYSG</sequence>
<keyword evidence="2" id="KW-1185">Reference proteome</keyword>
<evidence type="ECO:0000313" key="1">
    <source>
        <dbReference type="EMBL" id="TFK48702.1"/>
    </source>
</evidence>
<organism evidence="1 2">
    <name type="scientific">Heliocybe sulcata</name>
    <dbReference type="NCBI Taxonomy" id="5364"/>
    <lineage>
        <taxon>Eukaryota</taxon>
        <taxon>Fungi</taxon>
        <taxon>Dikarya</taxon>
        <taxon>Basidiomycota</taxon>
        <taxon>Agaricomycotina</taxon>
        <taxon>Agaricomycetes</taxon>
        <taxon>Gloeophyllales</taxon>
        <taxon>Gloeophyllaceae</taxon>
        <taxon>Heliocybe</taxon>
    </lineage>
</organism>
<dbReference type="EMBL" id="ML213518">
    <property type="protein sequence ID" value="TFK48702.1"/>
    <property type="molecule type" value="Genomic_DNA"/>
</dbReference>
<gene>
    <name evidence="1" type="ORF">OE88DRAFT_492168</name>
</gene>
<reference evidence="1 2" key="1">
    <citation type="journal article" date="2019" name="Nat. Ecol. Evol.">
        <title>Megaphylogeny resolves global patterns of mushroom evolution.</title>
        <authorList>
            <person name="Varga T."/>
            <person name="Krizsan K."/>
            <person name="Foldi C."/>
            <person name="Dima B."/>
            <person name="Sanchez-Garcia M."/>
            <person name="Sanchez-Ramirez S."/>
            <person name="Szollosi G.J."/>
            <person name="Szarkandi J.G."/>
            <person name="Papp V."/>
            <person name="Albert L."/>
            <person name="Andreopoulos W."/>
            <person name="Angelini C."/>
            <person name="Antonin V."/>
            <person name="Barry K.W."/>
            <person name="Bougher N.L."/>
            <person name="Buchanan P."/>
            <person name="Buyck B."/>
            <person name="Bense V."/>
            <person name="Catcheside P."/>
            <person name="Chovatia M."/>
            <person name="Cooper J."/>
            <person name="Damon W."/>
            <person name="Desjardin D."/>
            <person name="Finy P."/>
            <person name="Geml J."/>
            <person name="Haridas S."/>
            <person name="Hughes K."/>
            <person name="Justo A."/>
            <person name="Karasinski D."/>
            <person name="Kautmanova I."/>
            <person name="Kiss B."/>
            <person name="Kocsube S."/>
            <person name="Kotiranta H."/>
            <person name="LaButti K.M."/>
            <person name="Lechner B.E."/>
            <person name="Liimatainen K."/>
            <person name="Lipzen A."/>
            <person name="Lukacs Z."/>
            <person name="Mihaltcheva S."/>
            <person name="Morgado L.N."/>
            <person name="Niskanen T."/>
            <person name="Noordeloos M.E."/>
            <person name="Ohm R.A."/>
            <person name="Ortiz-Santana B."/>
            <person name="Ovrebo C."/>
            <person name="Racz N."/>
            <person name="Riley R."/>
            <person name="Savchenko A."/>
            <person name="Shiryaev A."/>
            <person name="Soop K."/>
            <person name="Spirin V."/>
            <person name="Szebenyi C."/>
            <person name="Tomsovsky M."/>
            <person name="Tulloss R.E."/>
            <person name="Uehling J."/>
            <person name="Grigoriev I.V."/>
            <person name="Vagvolgyi C."/>
            <person name="Papp T."/>
            <person name="Martin F.M."/>
            <person name="Miettinen O."/>
            <person name="Hibbett D.S."/>
            <person name="Nagy L.G."/>
        </authorList>
    </citation>
    <scope>NUCLEOTIDE SEQUENCE [LARGE SCALE GENOMIC DNA]</scope>
    <source>
        <strain evidence="1 2">OMC1185</strain>
    </source>
</reference>
<name>A0A5C3MV67_9AGAM</name>
<dbReference type="AlphaFoldDB" id="A0A5C3MV67"/>
<dbReference type="Proteomes" id="UP000305948">
    <property type="component" value="Unassembled WGS sequence"/>
</dbReference>
<evidence type="ECO:0000313" key="2">
    <source>
        <dbReference type="Proteomes" id="UP000305948"/>
    </source>
</evidence>
<proteinExistence type="predicted"/>
<protein>
    <submittedName>
        <fullName evidence="1">Uncharacterized protein</fullName>
    </submittedName>
</protein>